<comment type="caution">
    <text evidence="5">The sequence shown here is derived from an EMBL/GenBank/DDBJ whole genome shotgun (WGS) entry which is preliminary data.</text>
</comment>
<feature type="domain" description="HTH gntR-type" evidence="4">
    <location>
        <begin position="8"/>
        <end position="78"/>
    </location>
</feature>
<dbReference type="GO" id="GO:0003700">
    <property type="term" value="F:DNA-binding transcription factor activity"/>
    <property type="evidence" value="ECO:0007669"/>
    <property type="project" value="InterPro"/>
</dbReference>
<dbReference type="SMART" id="SM00895">
    <property type="entry name" value="FCD"/>
    <property type="match status" value="1"/>
</dbReference>
<keyword evidence="6" id="KW-1185">Reference proteome</keyword>
<name>A0A1S1PSW3_9ACTN</name>
<dbReference type="PROSITE" id="PS50949">
    <property type="entry name" value="HTH_GNTR"/>
    <property type="match status" value="1"/>
</dbReference>
<protein>
    <submittedName>
        <fullName evidence="5">GntR family transcriptional regulator</fullName>
    </submittedName>
</protein>
<dbReference type="SUPFAM" id="SSF48008">
    <property type="entry name" value="GntR ligand-binding domain-like"/>
    <property type="match status" value="1"/>
</dbReference>
<dbReference type="InterPro" id="IPR036390">
    <property type="entry name" value="WH_DNA-bd_sf"/>
</dbReference>
<dbReference type="PRINTS" id="PR00035">
    <property type="entry name" value="HTHGNTR"/>
</dbReference>
<keyword evidence="1" id="KW-0805">Transcription regulation</keyword>
<dbReference type="Pfam" id="PF07729">
    <property type="entry name" value="FCD"/>
    <property type="match status" value="1"/>
</dbReference>
<dbReference type="GO" id="GO:0003677">
    <property type="term" value="F:DNA binding"/>
    <property type="evidence" value="ECO:0007669"/>
    <property type="project" value="UniProtKB-KW"/>
</dbReference>
<dbReference type="Proteomes" id="UP000179769">
    <property type="component" value="Unassembled WGS sequence"/>
</dbReference>
<accession>A0A1S1PSW3</accession>
<dbReference type="AlphaFoldDB" id="A0A1S1PSW3"/>
<dbReference type="OrthoDB" id="3172099at2"/>
<dbReference type="PANTHER" id="PTHR43537:SF51">
    <property type="entry name" value="HTH-TYPE TRANSCRIPTIONAL REGULATOR LGOR-RELATED"/>
    <property type="match status" value="1"/>
</dbReference>
<evidence type="ECO:0000313" key="5">
    <source>
        <dbReference type="EMBL" id="OHV24397.1"/>
    </source>
</evidence>
<dbReference type="EMBL" id="MAXA01000235">
    <property type="protein sequence ID" value="OHV24397.1"/>
    <property type="molecule type" value="Genomic_DNA"/>
</dbReference>
<dbReference type="SUPFAM" id="SSF46785">
    <property type="entry name" value="Winged helix' DNA-binding domain"/>
    <property type="match status" value="1"/>
</dbReference>
<reference evidence="6" key="1">
    <citation type="submission" date="2016-07" db="EMBL/GenBank/DDBJ databases">
        <title>Frankia sp. NRRL B-16219 Genome sequencing.</title>
        <authorList>
            <person name="Ghodhbane-Gtari F."/>
            <person name="Swanson E."/>
            <person name="Gueddou A."/>
            <person name="Louati M."/>
            <person name="Nouioui I."/>
            <person name="Hezbri K."/>
            <person name="Abebe-Akele F."/>
            <person name="Simpson S."/>
            <person name="Morris K."/>
            <person name="Thomas K."/>
            <person name="Gtari M."/>
            <person name="Tisa L.S."/>
        </authorList>
    </citation>
    <scope>NUCLEOTIDE SEQUENCE [LARGE SCALE GENOMIC DNA]</scope>
    <source>
        <strain evidence="6">NRRL B-16219</strain>
    </source>
</reference>
<keyword evidence="2" id="KW-0238">DNA-binding</keyword>
<proteinExistence type="predicted"/>
<evidence type="ECO:0000256" key="1">
    <source>
        <dbReference type="ARBA" id="ARBA00023015"/>
    </source>
</evidence>
<evidence type="ECO:0000256" key="2">
    <source>
        <dbReference type="ARBA" id="ARBA00023125"/>
    </source>
</evidence>
<dbReference type="SMART" id="SM00345">
    <property type="entry name" value="HTH_GNTR"/>
    <property type="match status" value="1"/>
</dbReference>
<dbReference type="Gene3D" id="1.20.120.530">
    <property type="entry name" value="GntR ligand-binding domain-like"/>
    <property type="match status" value="1"/>
</dbReference>
<dbReference type="InterPro" id="IPR011711">
    <property type="entry name" value="GntR_C"/>
</dbReference>
<organism evidence="5 6">
    <name type="scientific">Parafrankia soli</name>
    <dbReference type="NCBI Taxonomy" id="2599596"/>
    <lineage>
        <taxon>Bacteria</taxon>
        <taxon>Bacillati</taxon>
        <taxon>Actinomycetota</taxon>
        <taxon>Actinomycetes</taxon>
        <taxon>Frankiales</taxon>
        <taxon>Frankiaceae</taxon>
        <taxon>Parafrankia</taxon>
    </lineage>
</organism>
<evidence type="ECO:0000256" key="3">
    <source>
        <dbReference type="ARBA" id="ARBA00023163"/>
    </source>
</evidence>
<dbReference type="PANTHER" id="PTHR43537">
    <property type="entry name" value="TRANSCRIPTIONAL REGULATOR, GNTR FAMILY"/>
    <property type="match status" value="1"/>
</dbReference>
<dbReference type="Pfam" id="PF00392">
    <property type="entry name" value="GntR"/>
    <property type="match status" value="1"/>
</dbReference>
<dbReference type="RefSeq" id="WP_071065576.1">
    <property type="nucleotide sequence ID" value="NZ_JBFLUH010000001.1"/>
</dbReference>
<dbReference type="InterPro" id="IPR036388">
    <property type="entry name" value="WH-like_DNA-bd_sf"/>
</dbReference>
<dbReference type="Gene3D" id="1.10.10.10">
    <property type="entry name" value="Winged helix-like DNA-binding domain superfamily/Winged helix DNA-binding domain"/>
    <property type="match status" value="1"/>
</dbReference>
<sequence length="268" mass="28676">MLSVERVRPAYVQVAAQLQELIVRGDLTAGQRLPVEAELSTMFGVSRSTVREALRLLSSQHLVETRRGVHGGTFVAAPDTGLMGDFLETGLGLLSGADLVSVDQLIEACDLLEVPAARLAAVRRTPAQLEMIRKATTATERIEDPVERYEGSNGFHASILAACGNPLLNLVATPVFSVLRTRFQRSSVDATFWERSARQHHEIYEAIERGDAEQAGVLMRAHIDELRVLVPGGVEAVRRRTVGTGSVEAASAIAAATESPAAAGSATV</sequence>
<gene>
    <name evidence="5" type="ORF">BBK14_05960</name>
</gene>
<dbReference type="InterPro" id="IPR000524">
    <property type="entry name" value="Tscrpt_reg_HTH_GntR"/>
</dbReference>
<dbReference type="CDD" id="cd07377">
    <property type="entry name" value="WHTH_GntR"/>
    <property type="match status" value="1"/>
</dbReference>
<evidence type="ECO:0000313" key="6">
    <source>
        <dbReference type="Proteomes" id="UP000179769"/>
    </source>
</evidence>
<keyword evidence="3" id="KW-0804">Transcription</keyword>
<evidence type="ECO:0000259" key="4">
    <source>
        <dbReference type="PROSITE" id="PS50949"/>
    </source>
</evidence>
<dbReference type="InterPro" id="IPR008920">
    <property type="entry name" value="TF_FadR/GntR_C"/>
</dbReference>